<dbReference type="CDD" id="cd05471">
    <property type="entry name" value="pepsin_like"/>
    <property type="match status" value="1"/>
</dbReference>
<protein>
    <submittedName>
        <fullName evidence="4">Aspartic peptidase domain-containing protein</fullName>
    </submittedName>
</protein>
<evidence type="ECO:0000256" key="2">
    <source>
        <dbReference type="PIRSR" id="PIRSR601461-2"/>
    </source>
</evidence>
<dbReference type="InterPro" id="IPR033121">
    <property type="entry name" value="PEPTIDASE_A1"/>
</dbReference>
<comment type="similarity">
    <text evidence="1">Belongs to the peptidase A1 family.</text>
</comment>
<evidence type="ECO:0000313" key="4">
    <source>
        <dbReference type="EMBL" id="KAF2871848.1"/>
    </source>
</evidence>
<dbReference type="EMBL" id="JAADJZ010000010">
    <property type="protein sequence ID" value="KAF2871848.1"/>
    <property type="molecule type" value="Genomic_DNA"/>
</dbReference>
<dbReference type="InterPro" id="IPR001461">
    <property type="entry name" value="Aspartic_peptidase_A1"/>
</dbReference>
<feature type="domain" description="Peptidase A1" evidence="3">
    <location>
        <begin position="28"/>
        <end position="374"/>
    </location>
</feature>
<dbReference type="OrthoDB" id="771136at2759"/>
<evidence type="ECO:0000256" key="1">
    <source>
        <dbReference type="ARBA" id="ARBA00007447"/>
    </source>
</evidence>
<dbReference type="PANTHER" id="PTHR47966:SF51">
    <property type="entry name" value="BETA-SITE APP-CLEAVING ENZYME, ISOFORM A-RELATED"/>
    <property type="match status" value="1"/>
</dbReference>
<dbReference type="Pfam" id="PF00026">
    <property type="entry name" value="Asp"/>
    <property type="match status" value="1"/>
</dbReference>
<gene>
    <name evidence="4" type="ORF">BDV95DRAFT_27371</name>
</gene>
<dbReference type="PROSITE" id="PS51767">
    <property type="entry name" value="PEPTIDASE_A1"/>
    <property type="match status" value="1"/>
</dbReference>
<dbReference type="GO" id="GO:0000324">
    <property type="term" value="C:fungal-type vacuole"/>
    <property type="evidence" value="ECO:0007669"/>
    <property type="project" value="TreeGrafter"/>
</dbReference>
<dbReference type="GO" id="GO:0004190">
    <property type="term" value="F:aspartic-type endopeptidase activity"/>
    <property type="evidence" value="ECO:0007669"/>
    <property type="project" value="InterPro"/>
</dbReference>
<feature type="disulfide bond" evidence="2">
    <location>
        <begin position="59"/>
        <end position="69"/>
    </location>
</feature>
<name>A0A7C8I6A3_9PLEO</name>
<dbReference type="GO" id="GO:0006508">
    <property type="term" value="P:proteolysis"/>
    <property type="evidence" value="ECO:0007669"/>
    <property type="project" value="InterPro"/>
</dbReference>
<dbReference type="AlphaFoldDB" id="A0A7C8I6A3"/>
<sequence>MTPKIISSASLSSDDPYDDIDALFWSMYTMPISVGNPPLNLTAIVDTSWSPMFIPSANCTLDPSERPYCRVHHLYNSTLSSTYRANLTSARVYYTGPAGFYTYGKVSQDSIHVAGVEIKSQTFEEAIQLRPDAGTNDELFDTVFGLALFQTVDGGNWSDFTAPSPFQNMIEQGLLDENVFTLKFPRTREEKGEITLGGLPSNLRQEDLIEMPLNHKIDDSEEVWKFYAMNGWQVSLSRMTMAFNSSNASIPVLDKPQVAVISSSFPWIGLPTDVAARANKAIGLDYAFHWVNCTTRPQLPNWTINFEPGNQSITLTPWDYLIQAYDYRIKEDICVSAFYDLGKYGDKGFVLLGAPFLDGLYSVFNADRKSISFGNRPL</sequence>
<organism evidence="4 5">
    <name type="scientific">Massariosphaeria phaeospora</name>
    <dbReference type="NCBI Taxonomy" id="100035"/>
    <lineage>
        <taxon>Eukaryota</taxon>
        <taxon>Fungi</taxon>
        <taxon>Dikarya</taxon>
        <taxon>Ascomycota</taxon>
        <taxon>Pezizomycotina</taxon>
        <taxon>Dothideomycetes</taxon>
        <taxon>Pleosporomycetidae</taxon>
        <taxon>Pleosporales</taxon>
        <taxon>Pleosporales incertae sedis</taxon>
        <taxon>Massariosphaeria</taxon>
    </lineage>
</organism>
<dbReference type="Proteomes" id="UP000481861">
    <property type="component" value="Unassembled WGS sequence"/>
</dbReference>
<evidence type="ECO:0000313" key="5">
    <source>
        <dbReference type="Proteomes" id="UP000481861"/>
    </source>
</evidence>
<comment type="caution">
    <text evidence="4">The sequence shown here is derived from an EMBL/GenBank/DDBJ whole genome shotgun (WGS) entry which is preliminary data.</text>
</comment>
<evidence type="ECO:0000259" key="3">
    <source>
        <dbReference type="PROSITE" id="PS51767"/>
    </source>
</evidence>
<keyword evidence="5" id="KW-1185">Reference proteome</keyword>
<proteinExistence type="inferred from homology"/>
<dbReference type="InterPro" id="IPR034164">
    <property type="entry name" value="Pepsin-like_dom"/>
</dbReference>
<keyword evidence="2" id="KW-1015">Disulfide bond</keyword>
<dbReference type="PANTHER" id="PTHR47966">
    <property type="entry name" value="BETA-SITE APP-CLEAVING ENZYME, ISOFORM A-RELATED"/>
    <property type="match status" value="1"/>
</dbReference>
<dbReference type="InterPro" id="IPR021109">
    <property type="entry name" value="Peptidase_aspartic_dom_sf"/>
</dbReference>
<dbReference type="Gene3D" id="2.40.70.10">
    <property type="entry name" value="Acid Proteases"/>
    <property type="match status" value="2"/>
</dbReference>
<reference evidence="4 5" key="1">
    <citation type="submission" date="2020-01" db="EMBL/GenBank/DDBJ databases">
        <authorList>
            <consortium name="DOE Joint Genome Institute"/>
            <person name="Haridas S."/>
            <person name="Albert R."/>
            <person name="Binder M."/>
            <person name="Bloem J."/>
            <person name="Labutti K."/>
            <person name="Salamov A."/>
            <person name="Andreopoulos B."/>
            <person name="Baker S.E."/>
            <person name="Barry K."/>
            <person name="Bills G."/>
            <person name="Bluhm B.H."/>
            <person name="Cannon C."/>
            <person name="Castanera R."/>
            <person name="Culley D.E."/>
            <person name="Daum C."/>
            <person name="Ezra D."/>
            <person name="Gonzalez J.B."/>
            <person name="Henrissat B."/>
            <person name="Kuo A."/>
            <person name="Liang C."/>
            <person name="Lipzen A."/>
            <person name="Lutzoni F."/>
            <person name="Magnuson J."/>
            <person name="Mondo S."/>
            <person name="Nolan M."/>
            <person name="Ohm R."/>
            <person name="Pangilinan J."/>
            <person name="Park H.-J.H."/>
            <person name="Ramirez L."/>
            <person name="Alfaro M."/>
            <person name="Sun H."/>
            <person name="Tritt A."/>
            <person name="Yoshinaga Y."/>
            <person name="Zwiers L.-H.L."/>
            <person name="Turgeon B.G."/>
            <person name="Goodwin S.B."/>
            <person name="Spatafora J.W."/>
            <person name="Crous P.W."/>
            <person name="Grigoriev I.V."/>
        </authorList>
    </citation>
    <scope>NUCLEOTIDE SEQUENCE [LARGE SCALE GENOMIC DNA]</scope>
    <source>
        <strain evidence="4 5">CBS 611.86</strain>
    </source>
</reference>
<accession>A0A7C8I6A3</accession>
<dbReference type="SUPFAM" id="SSF50630">
    <property type="entry name" value="Acid proteases"/>
    <property type="match status" value="1"/>
</dbReference>